<evidence type="ECO:0000256" key="1">
    <source>
        <dbReference type="ARBA" id="ARBA00022801"/>
    </source>
</evidence>
<dbReference type="Gene3D" id="2.40.260.10">
    <property type="entry name" value="Sortase"/>
    <property type="match status" value="1"/>
</dbReference>
<dbReference type="InterPro" id="IPR009835">
    <property type="entry name" value="SrtB"/>
</dbReference>
<keyword evidence="3" id="KW-1185">Reference proteome</keyword>
<dbReference type="Proteomes" id="UP001286174">
    <property type="component" value="Unassembled WGS sequence"/>
</dbReference>
<dbReference type="EMBL" id="JALBUR010000004">
    <property type="protein sequence ID" value="MDX8419034.1"/>
    <property type="molecule type" value="Genomic_DNA"/>
</dbReference>
<dbReference type="SUPFAM" id="SSF63817">
    <property type="entry name" value="Sortase"/>
    <property type="match status" value="1"/>
</dbReference>
<name>A0AB35U287_9FIRM</name>
<dbReference type="Pfam" id="PF04203">
    <property type="entry name" value="Sortase"/>
    <property type="match status" value="1"/>
</dbReference>
<reference evidence="2 3" key="1">
    <citation type="submission" date="2022-03" db="EMBL/GenBank/DDBJ databases">
        <title>Novel taxa within the pig intestine.</title>
        <authorList>
            <person name="Wylensek D."/>
            <person name="Bishof K."/>
            <person name="Afrizal A."/>
            <person name="Clavel T."/>
        </authorList>
    </citation>
    <scope>NUCLEOTIDE SEQUENCE [LARGE SCALE GENOMIC DNA]</scope>
    <source>
        <strain evidence="2 3">CLA-KB-P133</strain>
    </source>
</reference>
<dbReference type="InterPro" id="IPR005754">
    <property type="entry name" value="Sortase"/>
</dbReference>
<gene>
    <name evidence="2" type="ORF">MOZ60_02875</name>
</gene>
<dbReference type="GO" id="GO:0016787">
    <property type="term" value="F:hydrolase activity"/>
    <property type="evidence" value="ECO:0007669"/>
    <property type="project" value="UniProtKB-KW"/>
</dbReference>
<dbReference type="CDD" id="cd05826">
    <property type="entry name" value="Sortase_B"/>
    <property type="match status" value="1"/>
</dbReference>
<proteinExistence type="predicted"/>
<dbReference type="InterPro" id="IPR023365">
    <property type="entry name" value="Sortase_dom-sf"/>
</dbReference>
<evidence type="ECO:0000313" key="2">
    <source>
        <dbReference type="EMBL" id="MDX8419034.1"/>
    </source>
</evidence>
<accession>A0AB35U287</accession>
<protein>
    <submittedName>
        <fullName evidence="2">Class B sortase</fullName>
    </submittedName>
</protein>
<comment type="caution">
    <text evidence="2">The sequence shown here is derived from an EMBL/GenBank/DDBJ whole genome shotgun (WGS) entry which is preliminary data.</text>
</comment>
<keyword evidence="1" id="KW-0378">Hydrolase</keyword>
<evidence type="ECO:0000313" key="3">
    <source>
        <dbReference type="Proteomes" id="UP001286174"/>
    </source>
</evidence>
<sequence length="237" mass="26451">MTAKKFWYGAGDVLDRIMTLLFLLLLFLSAYSLYDTIKVYDRANDKTLLQYKPKLLDDGTVDDSHNLPGSVAWLTINDTTIDYPIMQAEDNTKYLNTDPYGKASITGSIFLDARNADDFSDSFNLIYGHHVEGKTMFGALDEFANQSYLESHSSGTLVVGKTVYKLHPFALCTVSQRNDYVFGHPETTSISDVGTIIQNDSVALTEHNSRLRIVALSTCKADPSDSDNRTILFCTIE</sequence>
<dbReference type="RefSeq" id="WP_370595586.1">
    <property type="nucleotide sequence ID" value="NZ_JALBUR010000004.1"/>
</dbReference>
<dbReference type="AlphaFoldDB" id="A0AB35U287"/>
<organism evidence="2 3">
    <name type="scientific">Grylomicrobium aquisgranensis</name>
    <dbReference type="NCBI Taxonomy" id="2926318"/>
    <lineage>
        <taxon>Bacteria</taxon>
        <taxon>Bacillati</taxon>
        <taxon>Bacillota</taxon>
        <taxon>Erysipelotrichia</taxon>
        <taxon>Erysipelotrichales</taxon>
        <taxon>Erysipelotrichaceae</taxon>
        <taxon>Grylomicrobium</taxon>
    </lineage>
</organism>